<evidence type="ECO:0000256" key="3">
    <source>
        <dbReference type="ARBA" id="ARBA00022801"/>
    </source>
</evidence>
<feature type="domain" description="Peptidase M16 C-terminal" evidence="8">
    <location>
        <begin position="684"/>
        <end position="857"/>
    </location>
</feature>
<evidence type="ECO:0000259" key="7">
    <source>
        <dbReference type="Pfam" id="PF00675"/>
    </source>
</evidence>
<dbReference type="Proteomes" id="UP000645257">
    <property type="component" value="Unassembled WGS sequence"/>
</dbReference>
<reference evidence="9" key="2">
    <citation type="submission" date="2020-09" db="EMBL/GenBank/DDBJ databases">
        <authorList>
            <person name="Sun Q."/>
            <person name="Kim S."/>
        </authorList>
    </citation>
    <scope>NUCLEOTIDE SEQUENCE</scope>
    <source>
        <strain evidence="9">KCTC 32182</strain>
    </source>
</reference>
<dbReference type="GO" id="GO:0006508">
    <property type="term" value="P:proteolysis"/>
    <property type="evidence" value="ECO:0007669"/>
    <property type="project" value="UniProtKB-KW"/>
</dbReference>
<dbReference type="InterPro" id="IPR050626">
    <property type="entry name" value="Peptidase_M16"/>
</dbReference>
<keyword evidence="6" id="KW-0732">Signal</keyword>
<comment type="caution">
    <text evidence="9">The sequence shown here is derived from an EMBL/GenBank/DDBJ whole genome shotgun (WGS) entry which is preliminary data.</text>
</comment>
<evidence type="ECO:0000313" key="9">
    <source>
        <dbReference type="EMBL" id="GGY11854.1"/>
    </source>
</evidence>
<organism evidence="9 10">
    <name type="scientific">Paludibacterium paludis</name>
    <dbReference type="NCBI Taxonomy" id="1225769"/>
    <lineage>
        <taxon>Bacteria</taxon>
        <taxon>Pseudomonadati</taxon>
        <taxon>Pseudomonadota</taxon>
        <taxon>Betaproteobacteria</taxon>
        <taxon>Neisseriales</taxon>
        <taxon>Chromobacteriaceae</taxon>
        <taxon>Paludibacterium</taxon>
    </lineage>
</organism>
<dbReference type="InterPro" id="IPR011765">
    <property type="entry name" value="Pept_M16_N"/>
</dbReference>
<feature type="domain" description="Peptidase M16 C-terminal" evidence="8">
    <location>
        <begin position="207"/>
        <end position="285"/>
    </location>
</feature>
<name>A0A918U917_9NEIS</name>
<accession>A0A918U917</accession>
<evidence type="ECO:0000256" key="6">
    <source>
        <dbReference type="SAM" id="SignalP"/>
    </source>
</evidence>
<dbReference type="Pfam" id="PF05193">
    <property type="entry name" value="Peptidase_M16_C"/>
    <property type="match status" value="2"/>
</dbReference>
<evidence type="ECO:0000256" key="1">
    <source>
        <dbReference type="ARBA" id="ARBA00007261"/>
    </source>
</evidence>
<dbReference type="EMBL" id="BMYX01000006">
    <property type="protein sequence ID" value="GGY11854.1"/>
    <property type="molecule type" value="Genomic_DNA"/>
</dbReference>
<dbReference type="SUPFAM" id="SSF63411">
    <property type="entry name" value="LuxS/MPP-like metallohydrolase"/>
    <property type="match status" value="3"/>
</dbReference>
<dbReference type="InterPro" id="IPR007863">
    <property type="entry name" value="Peptidase_M16_C"/>
</dbReference>
<dbReference type="Pfam" id="PF00675">
    <property type="entry name" value="Peptidase_M16"/>
    <property type="match status" value="1"/>
</dbReference>
<evidence type="ECO:0000256" key="4">
    <source>
        <dbReference type="ARBA" id="ARBA00022833"/>
    </source>
</evidence>
<dbReference type="PANTHER" id="PTHR43690">
    <property type="entry name" value="NARDILYSIN"/>
    <property type="match status" value="1"/>
</dbReference>
<keyword evidence="3" id="KW-0378">Hydrolase</keyword>
<feature type="domain" description="Peptidase M16 N-terminal" evidence="7">
    <location>
        <begin position="51"/>
        <end position="164"/>
    </location>
</feature>
<comment type="similarity">
    <text evidence="1">Belongs to the peptidase M16 family.</text>
</comment>
<keyword evidence="10" id="KW-1185">Reference proteome</keyword>
<evidence type="ECO:0000259" key="8">
    <source>
        <dbReference type="Pfam" id="PF05193"/>
    </source>
</evidence>
<proteinExistence type="inferred from homology"/>
<protein>
    <submittedName>
        <fullName evidence="9">Zinc protease</fullName>
    </submittedName>
</protein>
<dbReference type="InterPro" id="IPR011249">
    <property type="entry name" value="Metalloenz_LuxS/M16"/>
</dbReference>
<dbReference type="RefSeq" id="WP_189532576.1">
    <property type="nucleotide sequence ID" value="NZ_BMYX01000006.1"/>
</dbReference>
<keyword evidence="5" id="KW-0482">Metalloprotease</keyword>
<evidence type="ECO:0000313" key="10">
    <source>
        <dbReference type="Proteomes" id="UP000645257"/>
    </source>
</evidence>
<keyword evidence="2 9" id="KW-0645">Protease</keyword>
<dbReference type="AlphaFoldDB" id="A0A918U917"/>
<dbReference type="GO" id="GO:0008237">
    <property type="term" value="F:metallopeptidase activity"/>
    <property type="evidence" value="ECO:0007669"/>
    <property type="project" value="UniProtKB-KW"/>
</dbReference>
<dbReference type="GO" id="GO:0046872">
    <property type="term" value="F:metal ion binding"/>
    <property type="evidence" value="ECO:0007669"/>
    <property type="project" value="InterPro"/>
</dbReference>
<feature type="chain" id="PRO_5036973918" evidence="6">
    <location>
        <begin position="23"/>
        <end position="937"/>
    </location>
</feature>
<sequence length="937" mass="102233">MPGLMRRWPVAGLLAVSALLRAAPMPSDPALIQGALPNGLRYAILPDARAKGEVEFRLNVAAGSLHETEAQRGLAHAVEHMAFKGTRQFPGVNGMKALEAAGLSVGAHVNAETSYDYTRYKLSLNNATPATLDLAMRVMADWSGGLLFEPSAFDSERPVILEEWRMKRGVAYRLGLAQDALRYAGSRYADREVIGTEAVLRHAPVSEARAFYDHWYRPERMTVVVAGDVDPARIKALIETRFAPLAPRAPALPERGLSAFPPRPPLQVARFTDPENARRQIMIRWARQLDAPASDSASVWRDWLESLAIRLLVKRLQALALEPNAVLRAPRMAPGSTLVSADRVEYQLTFEPVGGDPGPALKTVLAEIERLRAHGAPREDLSAIINEEVLNARAAEQQRRETGVTADRLVESLHYRLPWFSARQWRELNEQWAPRAGSDHVRAVWESLDGLPMQILQIARQDDPALSLTSVRALRADVKAHPPAATQPATVKASVTLPRPAPADVRDIPVSGPEGFARWRLANGMTLQVLSRPGFQGPVQLRATAPGGLADETPDVRHMGGMATLLAERGGYAGIDGKSLTAWSRERQVALRPFVLSMQHGLSGTAPAGRLDDLFALLSVKLRTPAIESATLQSVRQDILSRQDREDADSAFTRFIYRHGLKNSEMGEKPSAAQLAAMSAPGLLAHHRRLFGSRSDWTVTVVGNVSPARVRDLAKTWLAGLAEEVPPRKTPVAEGLRPKPGAGRHVLEAGLEDKGVVNLQYVAPAAWTPADAIAADWLGQLVQERVQQRLRRDEAAIYAVGATPMLVRFPEGAFMLWIRFSADPRRLDELARITEETVLALSRNGPDDAELARIRRQWREARQRALEDAGSWAQALSQSASAGDDPAAFEQGSDLAAGIAPERVKALAAQWLSGPARVFLLKPDPGSHTARAAHGAG</sequence>
<dbReference type="Gene3D" id="3.30.830.10">
    <property type="entry name" value="Metalloenzyme, LuxS/M16 peptidase-like"/>
    <property type="match status" value="4"/>
</dbReference>
<evidence type="ECO:0000256" key="5">
    <source>
        <dbReference type="ARBA" id="ARBA00023049"/>
    </source>
</evidence>
<reference evidence="9" key="1">
    <citation type="journal article" date="2014" name="Int. J. Syst. Evol. Microbiol.">
        <title>Complete genome sequence of Corynebacterium casei LMG S-19264T (=DSM 44701T), isolated from a smear-ripened cheese.</title>
        <authorList>
            <consortium name="US DOE Joint Genome Institute (JGI-PGF)"/>
            <person name="Walter F."/>
            <person name="Albersmeier A."/>
            <person name="Kalinowski J."/>
            <person name="Ruckert C."/>
        </authorList>
    </citation>
    <scope>NUCLEOTIDE SEQUENCE</scope>
    <source>
        <strain evidence="9">KCTC 32182</strain>
    </source>
</reference>
<gene>
    <name evidence="9" type="ORF">GCM10011289_13440</name>
</gene>
<keyword evidence="4" id="KW-0862">Zinc</keyword>
<evidence type="ECO:0000256" key="2">
    <source>
        <dbReference type="ARBA" id="ARBA00022670"/>
    </source>
</evidence>
<dbReference type="PANTHER" id="PTHR43690:SF17">
    <property type="entry name" value="PROTEIN YHJJ"/>
    <property type="match status" value="1"/>
</dbReference>
<feature type="signal peptide" evidence="6">
    <location>
        <begin position="1"/>
        <end position="22"/>
    </location>
</feature>